<sequence>MYNVLNFTSSCNIHLMQFCNFCCEILMYRQLPSKRKLPSDADIHSLLKICHHLQYCVLMGSKEFICIVFSRYLLPSVKVFP</sequence>
<dbReference type="AlphaFoldDB" id="K3Z155"/>
<dbReference type="HOGENOM" id="CLU_2578399_0_0_1"/>
<name>K3Z155_SETIT</name>
<accession>K3Z155</accession>
<protein>
    <submittedName>
        <fullName evidence="1">Uncharacterized protein</fullName>
    </submittedName>
</protein>
<dbReference type="InParanoid" id="K3Z155"/>
<evidence type="ECO:0000313" key="2">
    <source>
        <dbReference type="Proteomes" id="UP000004995"/>
    </source>
</evidence>
<keyword evidence="2" id="KW-1185">Reference proteome</keyword>
<dbReference type="Gramene" id="KQL29999">
    <property type="protein sequence ID" value="KQL29999"/>
    <property type="gene ID" value="SETIT_020273mg"/>
</dbReference>
<evidence type="ECO:0000313" key="1">
    <source>
        <dbReference type="EnsemblPlants" id="KQL29999"/>
    </source>
</evidence>
<reference evidence="2" key="1">
    <citation type="journal article" date="2012" name="Nat. Biotechnol.">
        <title>Reference genome sequence of the model plant Setaria.</title>
        <authorList>
            <person name="Bennetzen J.L."/>
            <person name="Schmutz J."/>
            <person name="Wang H."/>
            <person name="Percifield R."/>
            <person name="Hawkins J."/>
            <person name="Pontaroli A.C."/>
            <person name="Estep M."/>
            <person name="Feng L."/>
            <person name="Vaughn J.N."/>
            <person name="Grimwood J."/>
            <person name="Jenkins J."/>
            <person name="Barry K."/>
            <person name="Lindquist E."/>
            <person name="Hellsten U."/>
            <person name="Deshpande S."/>
            <person name="Wang X."/>
            <person name="Wu X."/>
            <person name="Mitros T."/>
            <person name="Triplett J."/>
            <person name="Yang X."/>
            <person name="Ye C.Y."/>
            <person name="Mauro-Herrera M."/>
            <person name="Wang L."/>
            <person name="Li P."/>
            <person name="Sharma M."/>
            <person name="Sharma R."/>
            <person name="Ronald P.C."/>
            <person name="Panaud O."/>
            <person name="Kellogg E.A."/>
            <person name="Brutnell T.P."/>
            <person name="Doust A.N."/>
            <person name="Tuskan G.A."/>
            <person name="Rokhsar D."/>
            <person name="Devos K.M."/>
        </authorList>
    </citation>
    <scope>NUCLEOTIDE SEQUENCE [LARGE SCALE GENOMIC DNA]</scope>
    <source>
        <strain evidence="2">cv. Yugu1</strain>
    </source>
</reference>
<organism evidence="1 2">
    <name type="scientific">Setaria italica</name>
    <name type="common">Foxtail millet</name>
    <name type="synonym">Panicum italicum</name>
    <dbReference type="NCBI Taxonomy" id="4555"/>
    <lineage>
        <taxon>Eukaryota</taxon>
        <taxon>Viridiplantae</taxon>
        <taxon>Streptophyta</taxon>
        <taxon>Embryophyta</taxon>
        <taxon>Tracheophyta</taxon>
        <taxon>Spermatophyta</taxon>
        <taxon>Magnoliopsida</taxon>
        <taxon>Liliopsida</taxon>
        <taxon>Poales</taxon>
        <taxon>Poaceae</taxon>
        <taxon>PACMAD clade</taxon>
        <taxon>Panicoideae</taxon>
        <taxon>Panicodae</taxon>
        <taxon>Paniceae</taxon>
        <taxon>Cenchrinae</taxon>
        <taxon>Setaria</taxon>
    </lineage>
</organism>
<reference evidence="1" key="2">
    <citation type="submission" date="2018-08" db="UniProtKB">
        <authorList>
            <consortium name="EnsemblPlants"/>
        </authorList>
    </citation>
    <scope>IDENTIFICATION</scope>
    <source>
        <strain evidence="1">Yugu1</strain>
    </source>
</reference>
<dbReference type="EnsemblPlants" id="KQL29999">
    <property type="protein sequence ID" value="KQL29999"/>
    <property type="gene ID" value="SETIT_020273mg"/>
</dbReference>
<dbReference type="EMBL" id="AGNK02000382">
    <property type="status" value="NOT_ANNOTATED_CDS"/>
    <property type="molecule type" value="Genomic_DNA"/>
</dbReference>
<dbReference type="Proteomes" id="UP000004995">
    <property type="component" value="Unassembled WGS sequence"/>
</dbReference>
<proteinExistence type="predicted"/>